<sequence>MNKLTVLTMIFICNIGNIISVDPLAYEYGHLLFSTLLYRHGDRSIERTYTNDPYANKSYWPMGFGQLTPSGIEKQFKLGKWLRKRYSEWLPEVYSAEDVYVRSSDYDRTIMSAQANLAGLYPPVGPKDWNMMEPGKHIQLVPIHTVPKYMDNLLSMSESCPLYSQEMDEVVNDFEVQSFYAQFSSAFEYMEKNSNLEMGKKTVIKSTTLLYDALLVESQFNYTLPKWTKSIFPEPLLTIVKENVELATHTNTLKRLKTGPLLNEIVTHMYEKKNGTLSPNRMLWVYSAHDTTIVNLLNAFELYEHLLVPYAAVLMIELRLNTTGNYVVTISYRNTSNHEPYLLHVPGCDSVACELDIFIDVLRPIISVDWDVECKSDGGKSYFKIFQ</sequence>
<feature type="chain" id="PRO_5043976208" description="acid phosphatase" evidence="8">
    <location>
        <begin position="21"/>
        <end position="387"/>
    </location>
</feature>
<dbReference type="InterPro" id="IPR050645">
    <property type="entry name" value="Histidine_acid_phosphatase"/>
</dbReference>
<comment type="caution">
    <text evidence="9">The sequence shown here is derived from an EMBL/GenBank/DDBJ whole genome shotgun (WGS) entry which is preliminary data.</text>
</comment>
<organism evidence="9 10">
    <name type="scientific">Macrosiphum euphorbiae</name>
    <name type="common">potato aphid</name>
    <dbReference type="NCBI Taxonomy" id="13131"/>
    <lineage>
        <taxon>Eukaryota</taxon>
        <taxon>Metazoa</taxon>
        <taxon>Ecdysozoa</taxon>
        <taxon>Arthropoda</taxon>
        <taxon>Hexapoda</taxon>
        <taxon>Insecta</taxon>
        <taxon>Pterygota</taxon>
        <taxon>Neoptera</taxon>
        <taxon>Paraneoptera</taxon>
        <taxon>Hemiptera</taxon>
        <taxon>Sternorrhyncha</taxon>
        <taxon>Aphidomorpha</taxon>
        <taxon>Aphidoidea</taxon>
        <taxon>Aphididae</taxon>
        <taxon>Macrosiphini</taxon>
        <taxon>Macrosiphum</taxon>
    </lineage>
</organism>
<keyword evidence="6" id="KW-1015">Disulfide bond</keyword>
<dbReference type="GO" id="GO:0003993">
    <property type="term" value="F:acid phosphatase activity"/>
    <property type="evidence" value="ECO:0007669"/>
    <property type="project" value="UniProtKB-EC"/>
</dbReference>
<protein>
    <recommendedName>
        <fullName evidence="3">acid phosphatase</fullName>
        <ecNumber evidence="3">3.1.3.2</ecNumber>
    </recommendedName>
</protein>
<feature type="signal peptide" evidence="8">
    <location>
        <begin position="1"/>
        <end position="20"/>
    </location>
</feature>
<comment type="similarity">
    <text evidence="2">Belongs to the histidine acid phosphatase family.</text>
</comment>
<dbReference type="CDD" id="cd07061">
    <property type="entry name" value="HP_HAP_like"/>
    <property type="match status" value="1"/>
</dbReference>
<accession>A0AAV0VNH1</accession>
<dbReference type="InterPro" id="IPR029033">
    <property type="entry name" value="His_PPase_superfam"/>
</dbReference>
<evidence type="ECO:0000256" key="4">
    <source>
        <dbReference type="ARBA" id="ARBA00022729"/>
    </source>
</evidence>
<dbReference type="PANTHER" id="PTHR11567:SF211">
    <property type="entry name" value="PROSTATIC ACID PHOSPHATASE"/>
    <property type="match status" value="1"/>
</dbReference>
<keyword evidence="4 8" id="KW-0732">Signal</keyword>
<evidence type="ECO:0000256" key="5">
    <source>
        <dbReference type="ARBA" id="ARBA00022801"/>
    </source>
</evidence>
<evidence type="ECO:0000313" key="9">
    <source>
        <dbReference type="EMBL" id="CAI6345185.1"/>
    </source>
</evidence>
<evidence type="ECO:0000313" key="10">
    <source>
        <dbReference type="Proteomes" id="UP001160148"/>
    </source>
</evidence>
<evidence type="ECO:0000256" key="8">
    <source>
        <dbReference type="SAM" id="SignalP"/>
    </source>
</evidence>
<dbReference type="EMBL" id="CARXXK010000001">
    <property type="protein sequence ID" value="CAI6345185.1"/>
    <property type="molecule type" value="Genomic_DNA"/>
</dbReference>
<keyword evidence="5" id="KW-0378">Hydrolase</keyword>
<dbReference type="Proteomes" id="UP001160148">
    <property type="component" value="Unassembled WGS sequence"/>
</dbReference>
<comment type="catalytic activity">
    <reaction evidence="1">
        <text>a phosphate monoester + H2O = an alcohol + phosphate</text>
        <dbReference type="Rhea" id="RHEA:15017"/>
        <dbReference type="ChEBI" id="CHEBI:15377"/>
        <dbReference type="ChEBI" id="CHEBI:30879"/>
        <dbReference type="ChEBI" id="CHEBI:43474"/>
        <dbReference type="ChEBI" id="CHEBI:67140"/>
        <dbReference type="EC" id="3.1.3.2"/>
    </reaction>
</comment>
<dbReference type="InterPro" id="IPR033379">
    <property type="entry name" value="Acid_Pase_AS"/>
</dbReference>
<dbReference type="PANTHER" id="PTHR11567">
    <property type="entry name" value="ACID PHOSPHATASE-RELATED"/>
    <property type="match status" value="1"/>
</dbReference>
<name>A0AAV0VNH1_9HEMI</name>
<evidence type="ECO:0000256" key="7">
    <source>
        <dbReference type="ARBA" id="ARBA00023180"/>
    </source>
</evidence>
<dbReference type="AlphaFoldDB" id="A0AAV0VNH1"/>
<proteinExistence type="inferred from homology"/>
<gene>
    <name evidence="9" type="ORF">MEUPH1_LOCUS2224</name>
</gene>
<dbReference type="PROSITE" id="PS00778">
    <property type="entry name" value="HIS_ACID_PHOSPHAT_2"/>
    <property type="match status" value="1"/>
</dbReference>
<keyword evidence="7" id="KW-0325">Glycoprotein</keyword>
<dbReference type="Pfam" id="PF00328">
    <property type="entry name" value="His_Phos_2"/>
    <property type="match status" value="1"/>
</dbReference>
<evidence type="ECO:0000256" key="1">
    <source>
        <dbReference type="ARBA" id="ARBA00000032"/>
    </source>
</evidence>
<reference evidence="9 10" key="1">
    <citation type="submission" date="2023-01" db="EMBL/GenBank/DDBJ databases">
        <authorList>
            <person name="Whitehead M."/>
        </authorList>
    </citation>
    <scope>NUCLEOTIDE SEQUENCE [LARGE SCALE GENOMIC DNA]</scope>
</reference>
<dbReference type="EC" id="3.1.3.2" evidence="3"/>
<dbReference type="InterPro" id="IPR000560">
    <property type="entry name" value="His_Pase_clade-2"/>
</dbReference>
<dbReference type="SUPFAM" id="SSF53254">
    <property type="entry name" value="Phosphoglycerate mutase-like"/>
    <property type="match status" value="1"/>
</dbReference>
<evidence type="ECO:0000256" key="6">
    <source>
        <dbReference type="ARBA" id="ARBA00023157"/>
    </source>
</evidence>
<evidence type="ECO:0000256" key="2">
    <source>
        <dbReference type="ARBA" id="ARBA00005375"/>
    </source>
</evidence>
<evidence type="ECO:0000256" key="3">
    <source>
        <dbReference type="ARBA" id="ARBA00012646"/>
    </source>
</evidence>
<dbReference type="Gene3D" id="3.40.50.1240">
    <property type="entry name" value="Phosphoglycerate mutase-like"/>
    <property type="match status" value="1"/>
</dbReference>
<keyword evidence="10" id="KW-1185">Reference proteome</keyword>